<dbReference type="OrthoDB" id="8004833at2"/>
<dbReference type="EMBL" id="CP001349">
    <property type="protein sequence ID" value="ACL56422.1"/>
    <property type="molecule type" value="Genomic_DNA"/>
</dbReference>
<reference evidence="2 3" key="1">
    <citation type="submission" date="2009-01" db="EMBL/GenBank/DDBJ databases">
        <title>Complete sequence of chromosome of Methylobacterium nodulans ORS 2060.</title>
        <authorList>
            <consortium name="US DOE Joint Genome Institute"/>
            <person name="Lucas S."/>
            <person name="Copeland A."/>
            <person name="Lapidus A."/>
            <person name="Glavina del Rio T."/>
            <person name="Dalin E."/>
            <person name="Tice H."/>
            <person name="Bruce D."/>
            <person name="Goodwin L."/>
            <person name="Pitluck S."/>
            <person name="Sims D."/>
            <person name="Brettin T."/>
            <person name="Detter J.C."/>
            <person name="Han C."/>
            <person name="Larimer F."/>
            <person name="Land M."/>
            <person name="Hauser L."/>
            <person name="Kyrpides N."/>
            <person name="Ivanova N."/>
            <person name="Marx C.J."/>
            <person name="Richardson P."/>
        </authorList>
    </citation>
    <scope>NUCLEOTIDE SEQUENCE [LARGE SCALE GENOMIC DNA]</scope>
    <source>
        <strain evidence="3">LMG 21967 / CNCM I-2342 / ORS 2060</strain>
    </source>
</reference>
<dbReference type="HOGENOM" id="CLU_166855_0_0_5"/>
<feature type="chain" id="PRO_5002874650" evidence="1">
    <location>
        <begin position="24"/>
        <end position="81"/>
    </location>
</feature>
<dbReference type="Proteomes" id="UP000008207">
    <property type="component" value="Chromosome"/>
</dbReference>
<feature type="signal peptide" evidence="1">
    <location>
        <begin position="1"/>
        <end position="23"/>
    </location>
</feature>
<evidence type="ECO:0000256" key="1">
    <source>
        <dbReference type="SAM" id="SignalP"/>
    </source>
</evidence>
<name>B8IM78_METNO</name>
<proteinExistence type="predicted"/>
<protein>
    <submittedName>
        <fullName evidence="2">Uncharacterized protein</fullName>
    </submittedName>
</protein>
<sequence>MRKLVLSMAAAATLLAFPGAGYAQGVYFGPGGVRIDDGRGYDRDERRHWRMCRHLRDACMHKEEYGEEGMGNCRRYRRMCG</sequence>
<evidence type="ECO:0000313" key="2">
    <source>
        <dbReference type="EMBL" id="ACL56422.1"/>
    </source>
</evidence>
<gene>
    <name evidence="2" type="ordered locus">Mnod_1425</name>
</gene>
<keyword evidence="1" id="KW-0732">Signal</keyword>
<accession>B8IM78</accession>
<evidence type="ECO:0000313" key="3">
    <source>
        <dbReference type="Proteomes" id="UP000008207"/>
    </source>
</evidence>
<dbReference type="eggNOG" id="ENOG5031038">
    <property type="taxonomic scope" value="Bacteria"/>
</dbReference>
<dbReference type="RefSeq" id="WP_015928118.1">
    <property type="nucleotide sequence ID" value="NC_011894.1"/>
</dbReference>
<organism evidence="2 3">
    <name type="scientific">Methylobacterium nodulans (strain LMG 21967 / CNCM I-2342 / ORS 2060)</name>
    <dbReference type="NCBI Taxonomy" id="460265"/>
    <lineage>
        <taxon>Bacteria</taxon>
        <taxon>Pseudomonadati</taxon>
        <taxon>Pseudomonadota</taxon>
        <taxon>Alphaproteobacteria</taxon>
        <taxon>Hyphomicrobiales</taxon>
        <taxon>Methylobacteriaceae</taxon>
        <taxon>Methylobacterium</taxon>
    </lineage>
</organism>
<dbReference type="KEGG" id="mno:Mnod_1425"/>
<dbReference type="AlphaFoldDB" id="B8IM78"/>
<keyword evidence="3" id="KW-1185">Reference proteome</keyword>